<feature type="region of interest" description="Disordered" evidence="1">
    <location>
        <begin position="1"/>
        <end position="78"/>
    </location>
</feature>
<dbReference type="AlphaFoldDB" id="A0A9W9F0E1"/>
<gene>
    <name evidence="2" type="ORF">NUU61_006127</name>
</gene>
<sequence>MSSDSVSVSPSPLPRSRREGGLSRIPRVRPSHSHTSNAANEGPAVPSPRSNIPVPSGRSSASAQRSPERVSASSPVGTIRYIEASQGRRVFQGTMQPELAAGLPTTVEEPSIHDSLEDPDSSESAYDGDSNTLRQRHEPAMYVSLAASRYIMGSESSSSANRALTRRTSTTFYPRALERNSMASDGANYDSFPSSSSEELHAQGADNQSQPPTMESPFPPLLVSMPDEPTAITFEEIVTRHPEVANTVIQTGVVRVTDQRRTLGVMDGLRQVFARNRSERRDPATFETMNSRAESPASRGSLFTLFRQPSRTPVAAAGSPAIEIPAPEAASPATTMISPAAPVFTSEAVPTTEAVAKDMARVRRYLDMLAEKAAVGPEEQRAKYHQAWTSLATKFFDVESRDARDTEVHAMYTQMRAESTLHRRGLFVEMAGSLSALGLDEPSE</sequence>
<evidence type="ECO:0000256" key="1">
    <source>
        <dbReference type="SAM" id="MobiDB-lite"/>
    </source>
</evidence>
<dbReference type="OrthoDB" id="4354299at2759"/>
<dbReference type="EMBL" id="JAPMSZ010000009">
    <property type="protein sequence ID" value="KAJ5091257.1"/>
    <property type="molecule type" value="Genomic_DNA"/>
</dbReference>
<evidence type="ECO:0000313" key="2">
    <source>
        <dbReference type="EMBL" id="KAJ5091257.1"/>
    </source>
</evidence>
<comment type="caution">
    <text evidence="2">The sequence shown here is derived from an EMBL/GenBank/DDBJ whole genome shotgun (WGS) entry which is preliminary data.</text>
</comment>
<evidence type="ECO:0000313" key="3">
    <source>
        <dbReference type="Proteomes" id="UP001141434"/>
    </source>
</evidence>
<reference evidence="2" key="2">
    <citation type="journal article" date="2023" name="IMA Fungus">
        <title>Comparative genomic study of the Penicillium genus elucidates a diverse pangenome and 15 lateral gene transfer events.</title>
        <authorList>
            <person name="Petersen C."/>
            <person name="Sorensen T."/>
            <person name="Nielsen M.R."/>
            <person name="Sondergaard T.E."/>
            <person name="Sorensen J.L."/>
            <person name="Fitzpatrick D.A."/>
            <person name="Frisvad J.C."/>
            <person name="Nielsen K.L."/>
        </authorList>
    </citation>
    <scope>NUCLEOTIDE SEQUENCE</scope>
    <source>
        <strain evidence="2">IBT 34128</strain>
    </source>
</reference>
<keyword evidence="3" id="KW-1185">Reference proteome</keyword>
<feature type="compositionally biased region" description="Low complexity" evidence="1">
    <location>
        <begin position="1"/>
        <end position="10"/>
    </location>
</feature>
<proteinExistence type="predicted"/>
<feature type="region of interest" description="Disordered" evidence="1">
    <location>
        <begin position="102"/>
        <end position="133"/>
    </location>
</feature>
<dbReference type="RefSeq" id="XP_056509455.1">
    <property type="nucleotide sequence ID" value="XM_056656655.1"/>
</dbReference>
<feature type="region of interest" description="Disordered" evidence="1">
    <location>
        <begin position="175"/>
        <end position="225"/>
    </location>
</feature>
<feature type="compositionally biased region" description="Polar residues" evidence="1">
    <location>
        <begin position="57"/>
        <end position="76"/>
    </location>
</feature>
<name>A0A9W9F0E1_9EURO</name>
<dbReference type="GeneID" id="81395824"/>
<organism evidence="2 3">
    <name type="scientific">Penicillium alfredii</name>
    <dbReference type="NCBI Taxonomy" id="1506179"/>
    <lineage>
        <taxon>Eukaryota</taxon>
        <taxon>Fungi</taxon>
        <taxon>Dikarya</taxon>
        <taxon>Ascomycota</taxon>
        <taxon>Pezizomycotina</taxon>
        <taxon>Eurotiomycetes</taxon>
        <taxon>Eurotiomycetidae</taxon>
        <taxon>Eurotiales</taxon>
        <taxon>Aspergillaceae</taxon>
        <taxon>Penicillium</taxon>
    </lineage>
</organism>
<dbReference type="Proteomes" id="UP001141434">
    <property type="component" value="Unassembled WGS sequence"/>
</dbReference>
<reference evidence="2" key="1">
    <citation type="submission" date="2022-11" db="EMBL/GenBank/DDBJ databases">
        <authorList>
            <person name="Petersen C."/>
        </authorList>
    </citation>
    <scope>NUCLEOTIDE SEQUENCE</scope>
    <source>
        <strain evidence="2">IBT 34128</strain>
    </source>
</reference>
<protein>
    <submittedName>
        <fullName evidence="2">Uncharacterized protein</fullName>
    </submittedName>
</protein>
<accession>A0A9W9F0E1</accession>